<dbReference type="Proteomes" id="UP000264820">
    <property type="component" value="Unplaced"/>
</dbReference>
<dbReference type="AlphaFoldDB" id="A0A3Q2Y691"/>
<feature type="region of interest" description="Disordered" evidence="10">
    <location>
        <begin position="34"/>
        <end position="54"/>
    </location>
</feature>
<dbReference type="GO" id="GO:0006953">
    <property type="term" value="P:acute-phase response"/>
    <property type="evidence" value="ECO:0007669"/>
    <property type="project" value="UniProtKB-KW"/>
</dbReference>
<sequence>MLFSYFHIDVRILAVGLLAFLVLRAAGAPLTETPSVFPSTGTSSEEETESSELLSSSDVWTSFLDTAKDHQKSFEDEFQNNVQFHLLEDYKISQLPANCPTSNFSKEACLHRLAQGLSFYTSLLKQVEKEYPNSRILSEAKRYTELFLWNIKQKMKKADEVTSLSSSQEKSLLESLDNADAFQRKMTAHSILRQLNVFVVDGKRALSRRNRPRRRPAKDQHIEVVTSATKAVSGKLGKA</sequence>
<dbReference type="GO" id="GO:0005615">
    <property type="term" value="C:extracellular space"/>
    <property type="evidence" value="ECO:0007669"/>
    <property type="project" value="UniProtKB-KW"/>
</dbReference>
<evidence type="ECO:0000256" key="11">
    <source>
        <dbReference type="SAM" id="SignalP"/>
    </source>
</evidence>
<keyword evidence="13" id="KW-1185">Reference proteome</keyword>
<evidence type="ECO:0000256" key="7">
    <source>
        <dbReference type="ARBA" id="ARBA00023030"/>
    </source>
</evidence>
<dbReference type="OrthoDB" id="8943569at2759"/>
<keyword evidence="8" id="KW-1015">Disulfide bond</keyword>
<evidence type="ECO:0000256" key="10">
    <source>
        <dbReference type="SAM" id="MobiDB-lite"/>
    </source>
</evidence>
<evidence type="ECO:0000256" key="4">
    <source>
        <dbReference type="ARBA" id="ARBA00022486"/>
    </source>
</evidence>
<evidence type="ECO:0000256" key="2">
    <source>
        <dbReference type="ARBA" id="ARBA00007432"/>
    </source>
</evidence>
<dbReference type="InterPro" id="IPR030473">
    <property type="entry name" value="IL6/GCSF/MGF_CS"/>
</dbReference>
<dbReference type="CTD" id="3569"/>
<dbReference type="InterPro" id="IPR003574">
    <property type="entry name" value="IL-6-like"/>
</dbReference>
<accession>A0A3Q2Y691</accession>
<reference evidence="12" key="1">
    <citation type="submission" date="2025-08" db="UniProtKB">
        <authorList>
            <consortium name="Ensembl"/>
        </authorList>
    </citation>
    <scope>IDENTIFICATION</scope>
</reference>
<protein>
    <recommendedName>
        <fullName evidence="3">Interleukin-6</fullName>
    </recommendedName>
</protein>
<evidence type="ECO:0000256" key="6">
    <source>
        <dbReference type="ARBA" id="ARBA00022525"/>
    </source>
</evidence>
<evidence type="ECO:0000256" key="9">
    <source>
        <dbReference type="ARBA" id="ARBA00023441"/>
    </source>
</evidence>
<dbReference type="KEGG" id="hcq:109513551"/>
<keyword evidence="11" id="KW-0732">Signal</keyword>
<evidence type="ECO:0000313" key="13">
    <source>
        <dbReference type="Proteomes" id="UP000264820"/>
    </source>
</evidence>
<dbReference type="RefSeq" id="XP_019721642.1">
    <property type="nucleotide sequence ID" value="XM_019866083.1"/>
</dbReference>
<keyword evidence="6" id="KW-0964">Secreted</keyword>
<feature type="signal peptide" evidence="11">
    <location>
        <begin position="1"/>
        <end position="27"/>
    </location>
</feature>
<keyword evidence="7" id="KW-0339">Growth factor</keyword>
<dbReference type="InterPro" id="IPR030474">
    <property type="entry name" value="IL-6/GCSF/MGF"/>
</dbReference>
<dbReference type="STRING" id="109280.ENSHCOP00000008531"/>
<dbReference type="GO" id="GO:0005125">
    <property type="term" value="F:cytokine activity"/>
    <property type="evidence" value="ECO:0007669"/>
    <property type="project" value="UniProtKB-KW"/>
</dbReference>
<dbReference type="SUPFAM" id="SSF47266">
    <property type="entry name" value="4-helical cytokines"/>
    <property type="match status" value="1"/>
</dbReference>
<name>A0A3Q2Y691_HIPCM</name>
<reference evidence="12" key="2">
    <citation type="submission" date="2025-09" db="UniProtKB">
        <authorList>
            <consortium name="Ensembl"/>
        </authorList>
    </citation>
    <scope>IDENTIFICATION</scope>
</reference>
<evidence type="ECO:0000256" key="8">
    <source>
        <dbReference type="ARBA" id="ARBA00023157"/>
    </source>
</evidence>
<dbReference type="GO" id="GO:0005138">
    <property type="term" value="F:interleukin-6 receptor binding"/>
    <property type="evidence" value="ECO:0007669"/>
    <property type="project" value="InterPro"/>
</dbReference>
<dbReference type="PROSITE" id="PS00254">
    <property type="entry name" value="INTERLEUKIN_6"/>
    <property type="match status" value="1"/>
</dbReference>
<evidence type="ECO:0000313" key="12">
    <source>
        <dbReference type="Ensembl" id="ENSHCOP00000008531.1"/>
    </source>
</evidence>
<dbReference type="GO" id="GO:0006955">
    <property type="term" value="P:immune response"/>
    <property type="evidence" value="ECO:0007669"/>
    <property type="project" value="InterPro"/>
</dbReference>
<dbReference type="GO" id="GO:0030154">
    <property type="term" value="P:cell differentiation"/>
    <property type="evidence" value="ECO:0007669"/>
    <property type="project" value="InterPro"/>
</dbReference>
<keyword evidence="5" id="KW-0202">Cytokine</keyword>
<keyword evidence="4" id="KW-0011">Acute phase</keyword>
<comment type="similarity">
    <text evidence="2">Belongs to the IL-6 superfamily.</text>
</comment>
<comment type="function">
    <text evidence="9">Cytokine with a wide variety of biological functions in immunity, tissue regeneration, and metabolism. Binds to IL6R, then the complex associates to the signaling subunit IL6ST/gp130 to trigger the intracellular IL6-signaling pathway. The interaction with the membrane-bound IL6R and IL6ST stimulates 'classic signaling', whereas the binding of IL6 and soluble IL6R to IL6ST stimulates 'trans-signaling'. Alternatively, 'cluster signaling' occurs when membrane-bound IL6:IL6R complexes on transmitter cells activate IL6ST receptors on neighboring receiver cells.</text>
</comment>
<dbReference type="GeneTree" id="ENSGT00390000000878"/>
<dbReference type="GO" id="GO:0008083">
    <property type="term" value="F:growth factor activity"/>
    <property type="evidence" value="ECO:0007669"/>
    <property type="project" value="UniProtKB-KW"/>
</dbReference>
<dbReference type="Ensembl" id="ENSHCOT00000000145.1">
    <property type="protein sequence ID" value="ENSHCOP00000008531.1"/>
    <property type="gene ID" value="ENSHCOG00000010860.1"/>
</dbReference>
<feature type="chain" id="PRO_5018681077" description="Interleukin-6" evidence="11">
    <location>
        <begin position="28"/>
        <end position="239"/>
    </location>
</feature>
<proteinExistence type="inferred from homology"/>
<comment type="subcellular location">
    <subcellularLocation>
        <location evidence="1">Secreted</location>
    </subcellularLocation>
</comment>
<dbReference type="Pfam" id="PF00489">
    <property type="entry name" value="IL6"/>
    <property type="match status" value="1"/>
</dbReference>
<evidence type="ECO:0000256" key="5">
    <source>
        <dbReference type="ARBA" id="ARBA00022514"/>
    </source>
</evidence>
<organism evidence="12 13">
    <name type="scientific">Hippocampus comes</name>
    <name type="common">Tiger tail seahorse</name>
    <dbReference type="NCBI Taxonomy" id="109280"/>
    <lineage>
        <taxon>Eukaryota</taxon>
        <taxon>Metazoa</taxon>
        <taxon>Chordata</taxon>
        <taxon>Craniata</taxon>
        <taxon>Vertebrata</taxon>
        <taxon>Euteleostomi</taxon>
        <taxon>Actinopterygii</taxon>
        <taxon>Neopterygii</taxon>
        <taxon>Teleostei</taxon>
        <taxon>Neoteleostei</taxon>
        <taxon>Acanthomorphata</taxon>
        <taxon>Syngnathiaria</taxon>
        <taxon>Syngnathiformes</taxon>
        <taxon>Syngnathoidei</taxon>
        <taxon>Syngnathidae</taxon>
        <taxon>Hippocampus</taxon>
    </lineage>
</organism>
<dbReference type="Gene3D" id="1.20.1250.10">
    <property type="match status" value="1"/>
</dbReference>
<evidence type="ECO:0000256" key="1">
    <source>
        <dbReference type="ARBA" id="ARBA00004613"/>
    </source>
</evidence>
<dbReference type="PANTHER" id="PTHR48494">
    <property type="entry name" value="INTERLEUKIN-6"/>
    <property type="match status" value="1"/>
</dbReference>
<evidence type="ECO:0000256" key="3">
    <source>
        <dbReference type="ARBA" id="ARBA00019464"/>
    </source>
</evidence>
<dbReference type="GeneID" id="109513551"/>
<dbReference type="InterPro" id="IPR009079">
    <property type="entry name" value="4_helix_cytokine-like_core"/>
</dbReference>
<dbReference type="SMART" id="SM00126">
    <property type="entry name" value="IL6"/>
    <property type="match status" value="1"/>
</dbReference>
<dbReference type="PANTHER" id="PTHR48494:SF1">
    <property type="entry name" value="INTERLEUKIN-6"/>
    <property type="match status" value="1"/>
</dbReference>